<dbReference type="PANTHER" id="PTHR33418">
    <property type="entry name" value="HELICASE-ASSOCIATED"/>
    <property type="match status" value="1"/>
</dbReference>
<evidence type="ECO:0000313" key="4">
    <source>
        <dbReference type="Proteomes" id="UP000199147"/>
    </source>
</evidence>
<gene>
    <name evidence="3" type="ORF">BN2156_05755</name>
</gene>
<dbReference type="PANTHER" id="PTHR33418:SF1">
    <property type="entry name" value="HELICASE-ASSOCIATED DOMAIN-CONTAINING PROTEIN"/>
    <property type="match status" value="1"/>
</dbReference>
<dbReference type="AlphaFoldDB" id="A0A0H5RZ81"/>
<feature type="domain" description="Helicase-associated" evidence="2">
    <location>
        <begin position="288"/>
        <end position="349"/>
    </location>
</feature>
<dbReference type="GO" id="GO:0004386">
    <property type="term" value="F:helicase activity"/>
    <property type="evidence" value="ECO:0007669"/>
    <property type="project" value="UniProtKB-KW"/>
</dbReference>
<feature type="domain" description="Helicase-associated" evidence="2">
    <location>
        <begin position="10"/>
        <end position="70"/>
    </location>
</feature>
<feature type="region of interest" description="Disordered" evidence="1">
    <location>
        <begin position="302"/>
        <end position="321"/>
    </location>
</feature>
<proteinExistence type="predicted"/>
<keyword evidence="3" id="KW-0378">Hydrolase</keyword>
<dbReference type="Proteomes" id="UP000199147">
    <property type="component" value="Unassembled WGS sequence"/>
</dbReference>
<sequence length="356" mass="40643">MSSTDTNSEADQWTRSLQALKAYRDARGTTDVARGVRAFGVDLGKWVVQCRNDYWNGALDAKRVKALERIEGWQWGPSRPDSWRHAYDTVQAYARKHRSIIGFEATVIDGVEIQAWAAAQRSAQLSGQLSLVQITLLDKLPGWTWDQDETRWKQGILAAKRYIKLHRSLDDVQQDAELDGYPLGQWLHRCREDFRAGTLPQERIATLEALRGFSWGRQREQWTVGFEALTSFAAANGHASPSQHTVIDGFRLGAWVTGKRYQYRQGTLPEQQAAALESLPGWQWSPLDAQWQRGFDALRRYSDQNGHANPPRGHTYDDYPVGDWARAQRDAHDRGRMPSTRVSQLEALPGWSWKIQ</sequence>
<dbReference type="Pfam" id="PF03457">
    <property type="entry name" value="HA"/>
    <property type="match status" value="4"/>
</dbReference>
<dbReference type="STRING" id="146018.BN2156_05755"/>
<dbReference type="InterPro" id="IPR005114">
    <property type="entry name" value="Helicase_assoc"/>
</dbReference>
<protein>
    <submittedName>
        <fullName evidence="3">Putative helicase</fullName>
    </submittedName>
</protein>
<keyword evidence="3" id="KW-0547">Nucleotide-binding</keyword>
<evidence type="ECO:0000256" key="1">
    <source>
        <dbReference type="SAM" id="MobiDB-lite"/>
    </source>
</evidence>
<keyword evidence="4" id="KW-1185">Reference proteome</keyword>
<feature type="domain" description="Helicase-associated" evidence="2">
    <location>
        <begin position="149"/>
        <end position="210"/>
    </location>
</feature>
<evidence type="ECO:0000313" key="3">
    <source>
        <dbReference type="EMBL" id="CRZ18842.1"/>
    </source>
</evidence>
<dbReference type="OrthoDB" id="9776021at2"/>
<keyword evidence="3" id="KW-0067">ATP-binding</keyword>
<organism evidence="3 4">
    <name type="scientific">Mycolicibacterium neworleansense</name>
    <dbReference type="NCBI Taxonomy" id="146018"/>
    <lineage>
        <taxon>Bacteria</taxon>
        <taxon>Bacillati</taxon>
        <taxon>Actinomycetota</taxon>
        <taxon>Actinomycetes</taxon>
        <taxon>Mycobacteriales</taxon>
        <taxon>Mycobacteriaceae</taxon>
        <taxon>Mycolicibacterium</taxon>
    </lineage>
</organism>
<keyword evidence="3" id="KW-0347">Helicase</keyword>
<dbReference type="RefSeq" id="WP_044520448.1">
    <property type="nucleotide sequence ID" value="NZ_CWKH01000003.1"/>
</dbReference>
<dbReference type="Gene3D" id="6.10.140.530">
    <property type="match status" value="4"/>
</dbReference>
<accession>A0A0H5RZ81</accession>
<name>A0A0H5RZ81_9MYCO</name>
<feature type="domain" description="Helicase-associated" evidence="2">
    <location>
        <begin position="218"/>
        <end position="280"/>
    </location>
</feature>
<evidence type="ECO:0000259" key="2">
    <source>
        <dbReference type="Pfam" id="PF03457"/>
    </source>
</evidence>
<reference evidence="4" key="1">
    <citation type="submission" date="2015-07" db="EMBL/GenBank/DDBJ databases">
        <authorList>
            <person name="Urmite Genomes"/>
        </authorList>
    </citation>
    <scope>NUCLEOTIDE SEQUENCE [LARGE SCALE GENOMIC DNA]</scope>
    <source>
        <strain evidence="4">type strain: ATCC 49404</strain>
    </source>
</reference>
<dbReference type="EMBL" id="CWKH01000003">
    <property type="protein sequence ID" value="CRZ18842.1"/>
    <property type="molecule type" value="Genomic_DNA"/>
</dbReference>